<evidence type="ECO:0000313" key="2">
    <source>
        <dbReference type="Proteomes" id="UP001304671"/>
    </source>
</evidence>
<keyword evidence="2" id="KW-1185">Reference proteome</keyword>
<reference evidence="1 2" key="1">
    <citation type="submission" date="2023-12" db="EMBL/GenBank/DDBJ databases">
        <title>Novel species of the genus Arcicella isolated from rivers.</title>
        <authorList>
            <person name="Lu H."/>
        </authorList>
    </citation>
    <scope>NUCLEOTIDE SEQUENCE [LARGE SCALE GENOMIC DNA]</scope>
    <source>
        <strain evidence="1 2">LMG 21963</strain>
    </source>
</reference>
<dbReference type="EMBL" id="JAYFUL010000033">
    <property type="protein sequence ID" value="MEA5259588.1"/>
    <property type="molecule type" value="Genomic_DNA"/>
</dbReference>
<accession>A0ABU5QR96</accession>
<proteinExistence type="predicted"/>
<dbReference type="RefSeq" id="WP_323251344.1">
    <property type="nucleotide sequence ID" value="NZ_JAYFUL010000033.1"/>
</dbReference>
<evidence type="ECO:0000313" key="1">
    <source>
        <dbReference type="EMBL" id="MEA5259588.1"/>
    </source>
</evidence>
<protein>
    <submittedName>
        <fullName evidence="1">Uncharacterized protein</fullName>
    </submittedName>
</protein>
<gene>
    <name evidence="1" type="ORF">VB264_17450</name>
</gene>
<name>A0ABU5QR96_9BACT</name>
<sequence>MTKTKQMSQIKFNYTQPLRWLCVGLIFFCVIFFCKASQEEDIKNVIISAEIPFVLENGNIQIISKKYKVYHWRNFILYLLPFENIVEKDTSIISWKTDYSYFIYQKNNKRGVFFESLEKVTKDSVDVDSVLQELNAWKNMNCILISKMRLTNSVFNSKKITQEIYLSKDDSVSSPDTAIVEFSEKLNNIQYSLCEELEKKGTRVSRIKFLFNSKSSKDFPFKIPKREYVFTIISDEENQSKEISTFMKTFCLK</sequence>
<comment type="caution">
    <text evidence="1">The sequence shown here is derived from an EMBL/GenBank/DDBJ whole genome shotgun (WGS) entry which is preliminary data.</text>
</comment>
<dbReference type="Proteomes" id="UP001304671">
    <property type="component" value="Unassembled WGS sequence"/>
</dbReference>
<organism evidence="1 2">
    <name type="scientific">Arcicella aquatica</name>
    <dbReference type="NCBI Taxonomy" id="217141"/>
    <lineage>
        <taxon>Bacteria</taxon>
        <taxon>Pseudomonadati</taxon>
        <taxon>Bacteroidota</taxon>
        <taxon>Cytophagia</taxon>
        <taxon>Cytophagales</taxon>
        <taxon>Flectobacillaceae</taxon>
        <taxon>Arcicella</taxon>
    </lineage>
</organism>